<sequence>MFNKLMSSLGLQGIQVDTRLHTTAPQAGQAIQGEVIFKGAASNKIINGIYLKLMTTAEVESDDAEYNSALSIAEWHISGAFELQAHQSHAFPFSIQLPYETPVTDVPCRVNKTRVWLHTHLDVDWGLDATDKDYLQILPTPAMQAFIQAMQQCGFQLMTVDVEKGQLRGNGFHSSIGCYQELEFKPTQLFNSINEVEVSFVAEQHQTHVLLEVDRKFRGDGFNSLTIPHQQANPALLVNEIRRMLGL</sequence>
<dbReference type="Pfam" id="PF07070">
    <property type="entry name" value="Spo0M"/>
    <property type="match status" value="1"/>
</dbReference>
<name>A0A1R7QHG3_ACIJO</name>
<proteinExistence type="predicted"/>
<dbReference type="PANTHER" id="PTHR40053:SF1">
    <property type="entry name" value="SPORULATION-CONTROL PROTEIN SPO0M"/>
    <property type="match status" value="1"/>
</dbReference>
<reference evidence="1 2" key="1">
    <citation type="submission" date="2017-02" db="EMBL/GenBank/DDBJ databases">
        <authorList>
            <person name="Peterson S.W."/>
        </authorList>
    </citation>
    <scope>NUCLEOTIDE SEQUENCE [LARGE SCALE GENOMIC DNA]</scope>
    <source>
        <strain evidence="1">C6</strain>
    </source>
</reference>
<gene>
    <name evidence="1" type="primary">spo0M</name>
    <name evidence="1" type="ORF">ACNJC6_03334</name>
</gene>
<dbReference type="RefSeq" id="WP_087014800.1">
    <property type="nucleotide sequence ID" value="NZ_FUUY01000017.1"/>
</dbReference>
<dbReference type="PANTHER" id="PTHR40053">
    <property type="entry name" value="SPORULATION-CONTROL PROTEIN SPO0M"/>
    <property type="match status" value="1"/>
</dbReference>
<dbReference type="InterPro" id="IPR009776">
    <property type="entry name" value="Spore_0_M"/>
</dbReference>
<dbReference type="EMBL" id="FUUY01000017">
    <property type="protein sequence ID" value="SJX23657.1"/>
    <property type="molecule type" value="Genomic_DNA"/>
</dbReference>
<protein>
    <submittedName>
        <fullName evidence="1">SpoOM family protein</fullName>
    </submittedName>
</protein>
<organism evidence="1 2">
    <name type="scientific">Acinetobacter johnsonii</name>
    <dbReference type="NCBI Taxonomy" id="40214"/>
    <lineage>
        <taxon>Bacteria</taxon>
        <taxon>Pseudomonadati</taxon>
        <taxon>Pseudomonadota</taxon>
        <taxon>Gammaproteobacteria</taxon>
        <taxon>Moraxellales</taxon>
        <taxon>Moraxellaceae</taxon>
        <taxon>Acinetobacter</taxon>
    </lineage>
</organism>
<dbReference type="Proteomes" id="UP000196240">
    <property type="component" value="Unassembled WGS sequence"/>
</dbReference>
<dbReference type="AlphaFoldDB" id="A0A1R7QHG3"/>
<evidence type="ECO:0000313" key="2">
    <source>
        <dbReference type="Proteomes" id="UP000196240"/>
    </source>
</evidence>
<accession>A0A1R7QHG3</accession>
<evidence type="ECO:0000313" key="1">
    <source>
        <dbReference type="EMBL" id="SJX23657.1"/>
    </source>
</evidence>